<dbReference type="InterPro" id="IPR005113">
    <property type="entry name" value="uDENN_dom"/>
</dbReference>
<accession>A0A979FRS8</accession>
<gene>
    <name evidence="6" type="primary">LOC108668116</name>
</gene>
<dbReference type="RefSeq" id="XP_047739851.1">
    <property type="nucleotide sequence ID" value="XM_047883895.1"/>
</dbReference>
<dbReference type="SMART" id="SM00800">
    <property type="entry name" value="uDENN"/>
    <property type="match status" value="1"/>
</dbReference>
<evidence type="ECO:0000256" key="3">
    <source>
        <dbReference type="SAM" id="MobiDB-lite"/>
    </source>
</evidence>
<dbReference type="Gene3D" id="3.40.50.11500">
    <property type="match status" value="1"/>
</dbReference>
<reference evidence="6" key="1">
    <citation type="submission" date="2025-08" db="UniProtKB">
        <authorList>
            <consortium name="RefSeq"/>
        </authorList>
    </citation>
    <scope>IDENTIFICATION</scope>
    <source>
        <tissue evidence="6">Whole organism</tissue>
    </source>
</reference>
<feature type="region of interest" description="Disordered" evidence="3">
    <location>
        <begin position="1130"/>
        <end position="1209"/>
    </location>
</feature>
<feature type="region of interest" description="Disordered" evidence="3">
    <location>
        <begin position="557"/>
        <end position="640"/>
    </location>
</feature>
<dbReference type="GO" id="GO:0005085">
    <property type="term" value="F:guanyl-nucleotide exchange factor activity"/>
    <property type="evidence" value="ECO:0007669"/>
    <property type="project" value="InterPro"/>
</dbReference>
<dbReference type="PANTHER" id="PTHR13196">
    <property type="entry name" value="DENN DOMAIN-CONTAINING"/>
    <property type="match status" value="1"/>
</dbReference>
<feature type="compositionally biased region" description="Pro residues" evidence="3">
    <location>
        <begin position="475"/>
        <end position="484"/>
    </location>
</feature>
<evidence type="ECO:0000256" key="1">
    <source>
        <dbReference type="ARBA" id="ARBA00004132"/>
    </source>
</evidence>
<organism evidence="5 6">
    <name type="scientific">Hyalella azteca</name>
    <name type="common">Amphipod</name>
    <dbReference type="NCBI Taxonomy" id="294128"/>
    <lineage>
        <taxon>Eukaryota</taxon>
        <taxon>Metazoa</taxon>
        <taxon>Ecdysozoa</taxon>
        <taxon>Arthropoda</taxon>
        <taxon>Crustacea</taxon>
        <taxon>Multicrustacea</taxon>
        <taxon>Malacostraca</taxon>
        <taxon>Eumalacostraca</taxon>
        <taxon>Peracarida</taxon>
        <taxon>Amphipoda</taxon>
        <taxon>Senticaudata</taxon>
        <taxon>Talitrida</taxon>
        <taxon>Talitroidea</taxon>
        <taxon>Hyalellidae</taxon>
        <taxon>Hyalella</taxon>
    </lineage>
</organism>
<dbReference type="FunFam" id="3.30.450.200:FF:000003">
    <property type="entry name" value="DENN domain containing 1A"/>
    <property type="match status" value="1"/>
</dbReference>
<feature type="compositionally biased region" description="Pro residues" evidence="3">
    <location>
        <begin position="1054"/>
        <end position="1083"/>
    </location>
</feature>
<feature type="compositionally biased region" description="Low complexity" evidence="3">
    <location>
        <begin position="744"/>
        <end position="755"/>
    </location>
</feature>
<feature type="compositionally biased region" description="Low complexity" evidence="3">
    <location>
        <begin position="561"/>
        <end position="583"/>
    </location>
</feature>
<dbReference type="InterPro" id="IPR043153">
    <property type="entry name" value="DENN_C"/>
</dbReference>
<dbReference type="GO" id="GO:0006897">
    <property type="term" value="P:endocytosis"/>
    <property type="evidence" value="ECO:0007669"/>
    <property type="project" value="TreeGrafter"/>
</dbReference>
<feature type="compositionally biased region" description="Pro residues" evidence="3">
    <location>
        <begin position="603"/>
        <end position="617"/>
    </location>
</feature>
<feature type="region of interest" description="Disordered" evidence="3">
    <location>
        <begin position="425"/>
        <end position="539"/>
    </location>
</feature>
<evidence type="ECO:0000256" key="2">
    <source>
        <dbReference type="ARBA" id="ARBA00023329"/>
    </source>
</evidence>
<proteinExistence type="predicted"/>
<dbReference type="SMART" id="SM00799">
    <property type="entry name" value="DENN"/>
    <property type="match status" value="1"/>
</dbReference>
<dbReference type="Proteomes" id="UP000694843">
    <property type="component" value="Unplaced"/>
</dbReference>
<dbReference type="GeneID" id="108668116"/>
<evidence type="ECO:0000313" key="5">
    <source>
        <dbReference type="Proteomes" id="UP000694843"/>
    </source>
</evidence>
<comment type="subcellular location">
    <subcellularLocation>
        <location evidence="1">Cytoplasmic vesicle</location>
        <location evidence="1">Clathrin-coated vesicle</location>
    </subcellularLocation>
</comment>
<evidence type="ECO:0000259" key="4">
    <source>
        <dbReference type="PROSITE" id="PS50211"/>
    </source>
</evidence>
<dbReference type="GO" id="GO:0030136">
    <property type="term" value="C:clathrin-coated vesicle"/>
    <property type="evidence" value="ECO:0007669"/>
    <property type="project" value="UniProtKB-SubCell"/>
</dbReference>
<dbReference type="Pfam" id="PF03456">
    <property type="entry name" value="uDENN"/>
    <property type="match status" value="1"/>
</dbReference>
<dbReference type="Gene3D" id="6.10.140.1000">
    <property type="match status" value="1"/>
</dbReference>
<dbReference type="InterPro" id="IPR005112">
    <property type="entry name" value="dDENN_dom"/>
</dbReference>
<feature type="region of interest" description="Disordered" evidence="3">
    <location>
        <begin position="1229"/>
        <end position="1259"/>
    </location>
</feature>
<protein>
    <submittedName>
        <fullName evidence="6">Mucin-5AC isoform X2</fullName>
    </submittedName>
</protein>
<dbReference type="InterPro" id="IPR001194">
    <property type="entry name" value="cDENN_dom"/>
</dbReference>
<dbReference type="PROSITE" id="PS50211">
    <property type="entry name" value="DENN"/>
    <property type="match status" value="1"/>
</dbReference>
<dbReference type="InterPro" id="IPR040032">
    <property type="entry name" value="DENND1A/B/C"/>
</dbReference>
<feature type="compositionally biased region" description="Low complexity" evidence="3">
    <location>
        <begin position="517"/>
        <end position="531"/>
    </location>
</feature>
<feature type="compositionally biased region" description="Pro residues" evidence="3">
    <location>
        <begin position="1176"/>
        <end position="1187"/>
    </location>
</feature>
<feature type="region of interest" description="Disordered" evidence="3">
    <location>
        <begin position="1049"/>
        <end position="1087"/>
    </location>
</feature>
<dbReference type="SMART" id="SM00801">
    <property type="entry name" value="dDENN"/>
    <property type="match status" value="1"/>
</dbReference>
<dbReference type="InterPro" id="IPR037516">
    <property type="entry name" value="Tripartite_DENN"/>
</dbReference>
<dbReference type="PANTHER" id="PTHR13196:SF14">
    <property type="entry name" value="UDENN DOMAIN-CONTAINING PROTEIN"/>
    <property type="match status" value="1"/>
</dbReference>
<feature type="compositionally biased region" description="Low complexity" evidence="3">
    <location>
        <begin position="1188"/>
        <end position="1203"/>
    </location>
</feature>
<name>A0A979FRS8_HYAAZ</name>
<feature type="compositionally biased region" description="Polar residues" evidence="3">
    <location>
        <begin position="727"/>
        <end position="738"/>
    </location>
</feature>
<feature type="compositionally biased region" description="Basic and acidic residues" evidence="3">
    <location>
        <begin position="438"/>
        <end position="452"/>
    </location>
</feature>
<dbReference type="Pfam" id="PF02141">
    <property type="entry name" value="DENN"/>
    <property type="match status" value="1"/>
</dbReference>
<feature type="compositionally biased region" description="Low complexity" evidence="3">
    <location>
        <begin position="1130"/>
        <end position="1161"/>
    </location>
</feature>
<feature type="region of interest" description="Disordered" evidence="3">
    <location>
        <begin position="1370"/>
        <end position="1393"/>
    </location>
</feature>
<dbReference type="GO" id="GO:0032456">
    <property type="term" value="P:endocytic recycling"/>
    <property type="evidence" value="ECO:0007669"/>
    <property type="project" value="TreeGrafter"/>
</dbReference>
<keyword evidence="2" id="KW-0968">Cytoplasmic vesicle</keyword>
<sequence>MGSRIRSTPSTLLECWCEVVAGQGPDQPPWIIQKFPSTYDDHSTLNSVPQFVFPCKIETNVVQNFSFVLTALDSKFTFGFCRHSPNAQSAIVILSFLPWDSTFYKIMNLCSELQSSENPEDVWSFLKALYNTPVPEPGSDLAFSYPPANKMFVAKCPDHLSLPSLPDNRNLLEYINAVSTETMMVVFASLLFERRILISSRHLHRVSACVQAANALLYPMTWQHIYIPIMPELLLDYLLAPIPFLIGVPDVLMKKVSLDEVGDVVYLNADTNVIRTPFNDLAELPNEVCSQLRRRLSQPGQGMGDSVPRAFLRALVMLIGNYRDALQFNEEDRKVFFNADKFVASRPQHLQVFVTKMLELQIFSQFIEERLDLVNKGEAKSDEFEMEVSVHSDRPRKNYQHLVHAVKKEGGAIVKNFKSKTNPAVKSAVKSVSKSSKQVRERGAEKYKEIKGKMKLPAGRSPEHIVWSAPDLPEHSPPPSPPSRLPTNRPNMEVTSKVTYKRPLPNNRAPSDQDGVPSSRSSSSFRSPDSPGHTPAPHSIDLVGELEQELLCRLSEPSALSSRPSLSTPFSSSTSTTNTTSTTGGQPAILNGSRRRSVTRPTVLPPPIPTVIPPPVPAARAHTTLGSTRGHDKESPTSQGLVVTKATSASLTSLISIDVSLDIELPPPITCQILPIASQTLPHKHRLNQDHELTNSEERERFHRHYYRSPKQLGGGQLQYNTLPRSLCSSDSPTNGKAQRSAFGTSQNTGSNTTGRVYNSLGITARSSADASQPTVPRDRDVVSLYGTADDFKTRMLYPKHVQDSSSFTRKTGCQRTLVNQTNAAKTDDILLPEVLKRHENLTSSNTVGSNIAMSAEQKINRVGVSGPSNAGTEIGITKAPNSEQVRAITPKASHYLDRSVSFNSPCSVYRPRGVKSVTSVGATSTEVSHCYSTLGRLKDIPKYDASRAFSDSLAAFTSRGNNSEYFYSTLSRSRGGSLAHIDNDNLEASDTCPELHHSLRNSSFQHHGATTFRLGPYRGRYFETTRDGDRDLILLGSPLEEEFDPLMSKSVAPPVPSTAPPPDLNLLPPPRPPPRPDAPHPVPSFLHSLPTASRLLEASSSSSSSSSVYQPYVPFSSSLHDIKSPTVELLSPTSTTSSSLPDFSCTSSASPSSVCTATATDTLSTCRGTSDQPLGIPPPTPLPLLPSPARRPSSGSLGGQQRSGHHIPSQTMASLPAALQNHLANQLNRTPQKNNSSSPLPPAAPVGSSSKNLSAFDDPRFVPFHTRFQSTSTAPPTAQANPLYNAHDLATSIQTSGARDASTVSELNSQSMSANSNVGKPNFAAAFASTMIKTGDQLAANNNNVIEPKMLGSFSESFAQMKLNKSLVAEPVTSSTSTQSTKQQKPPWTSFE</sequence>
<feature type="compositionally biased region" description="Low complexity" evidence="3">
    <location>
        <begin position="1374"/>
        <end position="1386"/>
    </location>
</feature>
<dbReference type="Gene3D" id="3.30.450.200">
    <property type="match status" value="1"/>
</dbReference>
<dbReference type="GO" id="GO:1901981">
    <property type="term" value="F:phosphatidylinositol phosphate binding"/>
    <property type="evidence" value="ECO:0007669"/>
    <property type="project" value="TreeGrafter"/>
</dbReference>
<feature type="compositionally biased region" description="Polar residues" evidence="3">
    <location>
        <begin position="1162"/>
        <end position="1173"/>
    </location>
</feature>
<dbReference type="Pfam" id="PF03455">
    <property type="entry name" value="dDENN"/>
    <property type="match status" value="1"/>
</dbReference>
<feature type="compositionally biased region" description="Low complexity" evidence="3">
    <location>
        <begin position="425"/>
        <end position="436"/>
    </location>
</feature>
<evidence type="ECO:0000313" key="6">
    <source>
        <dbReference type="RefSeq" id="XP_047739851.1"/>
    </source>
</evidence>
<feature type="domain" description="UDENN" evidence="4">
    <location>
        <begin position="14"/>
        <end position="377"/>
    </location>
</feature>
<dbReference type="FunFam" id="3.40.50.11500:FF:000004">
    <property type="entry name" value="DENN domain-containing protein 2C isoform X1"/>
    <property type="match status" value="1"/>
</dbReference>
<feature type="region of interest" description="Disordered" evidence="3">
    <location>
        <begin position="727"/>
        <end position="755"/>
    </location>
</feature>
<dbReference type="GO" id="GO:0005829">
    <property type="term" value="C:cytosol"/>
    <property type="evidence" value="ECO:0007669"/>
    <property type="project" value="TreeGrafter"/>
</dbReference>
<keyword evidence="5" id="KW-1185">Reference proteome</keyword>